<keyword evidence="3" id="KW-1185">Reference proteome</keyword>
<evidence type="ECO:0000313" key="3">
    <source>
        <dbReference type="Proteomes" id="UP000735302"/>
    </source>
</evidence>
<sequence length="86" mass="10180">MQTHDPQSPFIITVHKNVNINRYLDFAKYNIKFRKRIEIDLKIVRKSTRRSGNAPLESLLAVHKNDAEWSHPKMEEQKSPYDCSRV</sequence>
<evidence type="ECO:0000256" key="1">
    <source>
        <dbReference type="SAM" id="MobiDB-lite"/>
    </source>
</evidence>
<evidence type="ECO:0000313" key="2">
    <source>
        <dbReference type="EMBL" id="GFO30540.1"/>
    </source>
</evidence>
<proteinExistence type="predicted"/>
<gene>
    <name evidence="2" type="ORF">PoB_005704500</name>
</gene>
<dbReference type="EMBL" id="BLXT01006239">
    <property type="protein sequence ID" value="GFO30540.1"/>
    <property type="molecule type" value="Genomic_DNA"/>
</dbReference>
<dbReference type="Proteomes" id="UP000735302">
    <property type="component" value="Unassembled WGS sequence"/>
</dbReference>
<comment type="caution">
    <text evidence="2">The sequence shown here is derived from an EMBL/GenBank/DDBJ whole genome shotgun (WGS) entry which is preliminary data.</text>
</comment>
<feature type="region of interest" description="Disordered" evidence="1">
    <location>
        <begin position="67"/>
        <end position="86"/>
    </location>
</feature>
<reference evidence="2 3" key="1">
    <citation type="journal article" date="2021" name="Elife">
        <title>Chloroplast acquisition without the gene transfer in kleptoplastic sea slugs, Plakobranchus ocellatus.</title>
        <authorList>
            <person name="Maeda T."/>
            <person name="Takahashi S."/>
            <person name="Yoshida T."/>
            <person name="Shimamura S."/>
            <person name="Takaki Y."/>
            <person name="Nagai Y."/>
            <person name="Toyoda A."/>
            <person name="Suzuki Y."/>
            <person name="Arimoto A."/>
            <person name="Ishii H."/>
            <person name="Satoh N."/>
            <person name="Nishiyama T."/>
            <person name="Hasebe M."/>
            <person name="Maruyama T."/>
            <person name="Minagawa J."/>
            <person name="Obokata J."/>
            <person name="Shigenobu S."/>
        </authorList>
    </citation>
    <scope>NUCLEOTIDE SEQUENCE [LARGE SCALE GENOMIC DNA]</scope>
</reference>
<protein>
    <submittedName>
        <fullName evidence="2">Uncharacterized protein</fullName>
    </submittedName>
</protein>
<name>A0AAV4CGA6_9GAST</name>
<organism evidence="2 3">
    <name type="scientific">Plakobranchus ocellatus</name>
    <dbReference type="NCBI Taxonomy" id="259542"/>
    <lineage>
        <taxon>Eukaryota</taxon>
        <taxon>Metazoa</taxon>
        <taxon>Spiralia</taxon>
        <taxon>Lophotrochozoa</taxon>
        <taxon>Mollusca</taxon>
        <taxon>Gastropoda</taxon>
        <taxon>Heterobranchia</taxon>
        <taxon>Euthyneura</taxon>
        <taxon>Panpulmonata</taxon>
        <taxon>Sacoglossa</taxon>
        <taxon>Placobranchoidea</taxon>
        <taxon>Plakobranchidae</taxon>
        <taxon>Plakobranchus</taxon>
    </lineage>
</organism>
<accession>A0AAV4CGA6</accession>
<dbReference type="AlphaFoldDB" id="A0AAV4CGA6"/>